<sequence length="581" mass="65517">MGVDEKKRGVPVAFLMFSAPSGNKQTSSGYDTEILTKLLRCWRHSLEEFGGKMFEVRVAITDTDLKERAALTAVFPQVWLLLCKFHIRQSWRNYRNKLLKGKAPGLAQVMARMRVLEVTLLQTMDFNEAAELIMKERTIQNAEKAKGSVIASRILSYLEYLGDGYWLKQHLWTSWSEYGRQVASRLLDCNTGGALPTTNHLESFNCVLKRKHLNRWQRGGHRLRVDLLLHLLVQNVLPSIYEQRRFEASEEGHLEALVCAISGGNEVLKARGSKQPSSSTSIIYIIADEDRDKAAMALMQNRYIDQPAYSPEGLLFYCYSSHATVHDAAPVKYQVWLGYDGVVACTCKDLKKRSVACKHIRAALIRVDQLRYYDRVLIPTVPIPRSEAEAKVLASRLTASAAGSVKPAEAPIIKASKAVNDFLDDTFADSHPRMELEMEEVTYDSDLESVATEDGDEFDFNFIESAAKEGVAEQKWSCAYHQLSTITPHLGELATILAGAEVPTKHLDTVILFQSQLQSLSNELERMIQAAQASDPKPIIQETQRKRPRSPSPKAEPQLRRRLLPPSPEKKQKRKDSHSIH</sequence>
<reference evidence="4 5" key="1">
    <citation type="submission" date="2014-06" db="EMBL/GenBank/DDBJ databases">
        <title>Evolutionary Origins and Diversification of the Mycorrhizal Mutualists.</title>
        <authorList>
            <consortium name="DOE Joint Genome Institute"/>
            <consortium name="Mycorrhizal Genomics Consortium"/>
            <person name="Kohler A."/>
            <person name="Kuo A."/>
            <person name="Nagy L.G."/>
            <person name="Floudas D."/>
            <person name="Copeland A."/>
            <person name="Barry K.W."/>
            <person name="Cichocki N."/>
            <person name="Veneault-Fourrey C."/>
            <person name="LaButti K."/>
            <person name="Lindquist E.A."/>
            <person name="Lipzen A."/>
            <person name="Lundell T."/>
            <person name="Morin E."/>
            <person name="Murat C."/>
            <person name="Riley R."/>
            <person name="Ohm R."/>
            <person name="Sun H."/>
            <person name="Tunlid A."/>
            <person name="Henrissat B."/>
            <person name="Grigoriev I.V."/>
            <person name="Hibbett D.S."/>
            <person name="Martin F."/>
        </authorList>
    </citation>
    <scope>NUCLEOTIDE SEQUENCE [LARGE SCALE GENOMIC DNA]</scope>
    <source>
        <strain evidence="4 5">SS14</strain>
    </source>
</reference>
<dbReference type="HOGENOM" id="CLU_517938_0_0_1"/>
<keyword evidence="1" id="KW-0862">Zinc</keyword>
<keyword evidence="1" id="KW-0479">Metal-binding</keyword>
<evidence type="ECO:0000256" key="2">
    <source>
        <dbReference type="SAM" id="MobiDB-lite"/>
    </source>
</evidence>
<proteinExistence type="predicted"/>
<feature type="domain" description="SWIM-type" evidence="3">
    <location>
        <begin position="333"/>
        <end position="368"/>
    </location>
</feature>
<dbReference type="GO" id="GO:0008270">
    <property type="term" value="F:zinc ion binding"/>
    <property type="evidence" value="ECO:0007669"/>
    <property type="project" value="UniProtKB-KW"/>
</dbReference>
<evidence type="ECO:0000313" key="4">
    <source>
        <dbReference type="EMBL" id="KIJ32259.1"/>
    </source>
</evidence>
<keyword evidence="1" id="KW-0863">Zinc-finger</keyword>
<dbReference type="EMBL" id="KN837229">
    <property type="protein sequence ID" value="KIJ32259.1"/>
    <property type="molecule type" value="Genomic_DNA"/>
</dbReference>
<dbReference type="AlphaFoldDB" id="A0A0C9UC71"/>
<keyword evidence="5" id="KW-1185">Reference proteome</keyword>
<dbReference type="InterPro" id="IPR007527">
    <property type="entry name" value="Znf_SWIM"/>
</dbReference>
<feature type="compositionally biased region" description="Basic residues" evidence="2">
    <location>
        <begin position="571"/>
        <end position="581"/>
    </location>
</feature>
<dbReference type="Proteomes" id="UP000054279">
    <property type="component" value="Unassembled WGS sequence"/>
</dbReference>
<name>A0A0C9UC71_SPHS4</name>
<feature type="region of interest" description="Disordered" evidence="2">
    <location>
        <begin position="531"/>
        <end position="581"/>
    </location>
</feature>
<evidence type="ECO:0000256" key="1">
    <source>
        <dbReference type="PROSITE-ProRule" id="PRU00325"/>
    </source>
</evidence>
<evidence type="ECO:0000313" key="5">
    <source>
        <dbReference type="Proteomes" id="UP000054279"/>
    </source>
</evidence>
<gene>
    <name evidence="4" type="ORF">M422DRAFT_265913</name>
</gene>
<accession>A0A0C9UC71</accession>
<organism evidence="4 5">
    <name type="scientific">Sphaerobolus stellatus (strain SS14)</name>
    <dbReference type="NCBI Taxonomy" id="990650"/>
    <lineage>
        <taxon>Eukaryota</taxon>
        <taxon>Fungi</taxon>
        <taxon>Dikarya</taxon>
        <taxon>Basidiomycota</taxon>
        <taxon>Agaricomycotina</taxon>
        <taxon>Agaricomycetes</taxon>
        <taxon>Phallomycetidae</taxon>
        <taxon>Geastrales</taxon>
        <taxon>Sphaerobolaceae</taxon>
        <taxon>Sphaerobolus</taxon>
    </lineage>
</organism>
<evidence type="ECO:0000259" key="3">
    <source>
        <dbReference type="PROSITE" id="PS50966"/>
    </source>
</evidence>
<protein>
    <recommendedName>
        <fullName evidence="3">SWIM-type domain-containing protein</fullName>
    </recommendedName>
</protein>
<dbReference type="OrthoDB" id="2422225at2759"/>
<dbReference type="PROSITE" id="PS50966">
    <property type="entry name" value="ZF_SWIM"/>
    <property type="match status" value="1"/>
</dbReference>